<feature type="transmembrane region" description="Helical" evidence="1">
    <location>
        <begin position="330"/>
        <end position="347"/>
    </location>
</feature>
<dbReference type="InterPro" id="IPR010656">
    <property type="entry name" value="DctM"/>
</dbReference>
<feature type="transmembrane region" description="Helical" evidence="1">
    <location>
        <begin position="12"/>
        <end position="36"/>
    </location>
</feature>
<protein>
    <recommendedName>
        <fullName evidence="2">TRAP C4-dicarboxylate transport system permease DctM subunit domain-containing protein</fullName>
    </recommendedName>
</protein>
<evidence type="ECO:0000259" key="2">
    <source>
        <dbReference type="Pfam" id="PF06808"/>
    </source>
</evidence>
<proteinExistence type="predicted"/>
<feature type="transmembrane region" description="Helical" evidence="1">
    <location>
        <begin position="306"/>
        <end position="324"/>
    </location>
</feature>
<feature type="transmembrane region" description="Helical" evidence="1">
    <location>
        <begin position="156"/>
        <end position="176"/>
    </location>
</feature>
<feature type="transmembrane region" description="Helical" evidence="1">
    <location>
        <begin position="275"/>
        <end position="294"/>
    </location>
</feature>
<feature type="transmembrane region" description="Helical" evidence="1">
    <location>
        <begin position="87"/>
        <end position="106"/>
    </location>
</feature>
<accession>A0A382G201</accession>
<feature type="transmembrane region" description="Helical" evidence="1">
    <location>
        <begin position="127"/>
        <end position="150"/>
    </location>
</feature>
<evidence type="ECO:0000313" key="3">
    <source>
        <dbReference type="EMBL" id="SVB68912.1"/>
    </source>
</evidence>
<evidence type="ECO:0000256" key="1">
    <source>
        <dbReference type="SAM" id="Phobius"/>
    </source>
</evidence>
<organism evidence="3">
    <name type="scientific">marine metagenome</name>
    <dbReference type="NCBI Taxonomy" id="408172"/>
    <lineage>
        <taxon>unclassified sequences</taxon>
        <taxon>metagenomes</taxon>
        <taxon>ecological metagenomes</taxon>
    </lineage>
</organism>
<gene>
    <name evidence="3" type="ORF">METZ01_LOCUS221766</name>
</gene>
<keyword evidence="1" id="KW-0472">Membrane</keyword>
<dbReference type="Pfam" id="PF06808">
    <property type="entry name" value="DctM"/>
    <property type="match status" value="1"/>
</dbReference>
<feature type="transmembrane region" description="Helical" evidence="1">
    <location>
        <begin position="62"/>
        <end position="81"/>
    </location>
</feature>
<feature type="transmembrane region" description="Helical" evidence="1">
    <location>
        <begin position="183"/>
        <end position="202"/>
    </location>
</feature>
<keyword evidence="1" id="KW-0812">Transmembrane</keyword>
<reference evidence="3" key="1">
    <citation type="submission" date="2018-05" db="EMBL/GenBank/DDBJ databases">
        <authorList>
            <person name="Lanie J.A."/>
            <person name="Ng W.-L."/>
            <person name="Kazmierczak K.M."/>
            <person name="Andrzejewski T.M."/>
            <person name="Davidsen T.M."/>
            <person name="Wayne K.J."/>
            <person name="Tettelin H."/>
            <person name="Glass J.I."/>
            <person name="Rusch D."/>
            <person name="Podicherti R."/>
            <person name="Tsui H.-C.T."/>
            <person name="Winkler M.E."/>
        </authorList>
    </citation>
    <scope>NUCLEOTIDE SEQUENCE</scope>
</reference>
<feature type="transmembrane region" description="Helical" evidence="1">
    <location>
        <begin position="243"/>
        <end position="263"/>
    </location>
</feature>
<feature type="transmembrane region" description="Helical" evidence="1">
    <location>
        <begin position="208"/>
        <end position="231"/>
    </location>
</feature>
<sequence>SAALVMADQLQMSYLVIITAALIPAGLYYLSLFFTVTFEARRMEISVDESEIDRLRITRGDITNLVILAGAIAVIISTLLYGLSASAAGVFAVFYMVPACFLSPTMRQQPTRVLLGLAKGGTQFARLAIAIGVVGIVLAALSSTGLPIRIAGAIDMVMGQSLLLALMVTGVAAIIFGMGMPTLPAYLTIILIIGPTLTKLGMDLLVAHMFVFYFGVSSAITPPVAIAAYAAASIAGAGALRTAAAALRIGAAIFLVPFIFAYYPELLLVEEAGGTDVVALLSIGVRLLVAIWLLTSSFSRYDGTALTWIEIVVRIALTVAVLIVDPVIHWPAFVIGVAVIAYNNFVAKRRVAAA</sequence>
<dbReference type="EMBL" id="UINC01052965">
    <property type="protein sequence ID" value="SVB68912.1"/>
    <property type="molecule type" value="Genomic_DNA"/>
</dbReference>
<name>A0A382G201_9ZZZZ</name>
<dbReference type="PANTHER" id="PTHR43849:SF2">
    <property type="entry name" value="BLL3936 PROTEIN"/>
    <property type="match status" value="1"/>
</dbReference>
<keyword evidence="1" id="KW-1133">Transmembrane helix</keyword>
<dbReference type="AlphaFoldDB" id="A0A382G201"/>
<dbReference type="PANTHER" id="PTHR43849">
    <property type="entry name" value="BLL3936 PROTEIN"/>
    <property type="match status" value="1"/>
</dbReference>
<feature type="non-terminal residue" evidence="3">
    <location>
        <position position="1"/>
    </location>
</feature>
<feature type="domain" description="TRAP C4-dicarboxylate transport system permease DctM subunit" evidence="2">
    <location>
        <begin position="2"/>
        <end position="269"/>
    </location>
</feature>